<dbReference type="RefSeq" id="WP_379582261.1">
    <property type="nucleotide sequence ID" value="NZ_JBHUFV010000095.1"/>
</dbReference>
<reference evidence="2" key="1">
    <citation type="journal article" date="2019" name="Int. J. Syst. Evol. Microbiol.">
        <title>The Global Catalogue of Microorganisms (GCM) 10K type strain sequencing project: providing services to taxonomists for standard genome sequencing and annotation.</title>
        <authorList>
            <consortium name="The Broad Institute Genomics Platform"/>
            <consortium name="The Broad Institute Genome Sequencing Center for Infectious Disease"/>
            <person name="Wu L."/>
            <person name="Ma J."/>
        </authorList>
    </citation>
    <scope>NUCLEOTIDE SEQUENCE [LARGE SCALE GENOMIC DNA]</scope>
    <source>
        <strain evidence="2">ICMP 6774ER</strain>
    </source>
</reference>
<accession>A0ABW4TEX3</accession>
<gene>
    <name evidence="1" type="ORF">ACFSKW_50520</name>
</gene>
<organism evidence="1 2">
    <name type="scientific">Nonomuraea mangrovi</name>
    <dbReference type="NCBI Taxonomy" id="2316207"/>
    <lineage>
        <taxon>Bacteria</taxon>
        <taxon>Bacillati</taxon>
        <taxon>Actinomycetota</taxon>
        <taxon>Actinomycetes</taxon>
        <taxon>Streptosporangiales</taxon>
        <taxon>Streptosporangiaceae</taxon>
        <taxon>Nonomuraea</taxon>
    </lineage>
</organism>
<protein>
    <recommendedName>
        <fullName evidence="3">Helix-turn-helix domain-containing protein</fullName>
    </recommendedName>
</protein>
<dbReference type="Proteomes" id="UP001597368">
    <property type="component" value="Unassembled WGS sequence"/>
</dbReference>
<sequence length="90" mass="9847">MGERVVADQLNPDPDTVGFYFTPADPEAADALKNVKAARLARIYAEQAERDAVRNAARALIDQGWTTRDIGSVLGLSHQRISQIVPRVTT</sequence>
<evidence type="ECO:0000313" key="2">
    <source>
        <dbReference type="Proteomes" id="UP001597368"/>
    </source>
</evidence>
<comment type="caution">
    <text evidence="1">The sequence shown here is derived from an EMBL/GenBank/DDBJ whole genome shotgun (WGS) entry which is preliminary data.</text>
</comment>
<proteinExistence type="predicted"/>
<keyword evidence="2" id="KW-1185">Reference proteome</keyword>
<dbReference type="EMBL" id="JBHUFV010000095">
    <property type="protein sequence ID" value="MFD1939720.1"/>
    <property type="molecule type" value="Genomic_DNA"/>
</dbReference>
<evidence type="ECO:0008006" key="3">
    <source>
        <dbReference type="Google" id="ProtNLM"/>
    </source>
</evidence>
<name>A0ABW4TEX3_9ACTN</name>
<evidence type="ECO:0000313" key="1">
    <source>
        <dbReference type="EMBL" id="MFD1939720.1"/>
    </source>
</evidence>